<dbReference type="InParanoid" id="A0A5N4AGY8"/>
<reference evidence="1 2" key="1">
    <citation type="journal article" date="2018" name="Elife">
        <title>Firefly genomes illuminate parallel origins of bioluminescence in beetles.</title>
        <authorList>
            <person name="Fallon T.R."/>
            <person name="Lower S.E."/>
            <person name="Chang C.H."/>
            <person name="Bessho-Uehara M."/>
            <person name="Martin G.J."/>
            <person name="Bewick A.J."/>
            <person name="Behringer M."/>
            <person name="Debat H.J."/>
            <person name="Wong I."/>
            <person name="Day J.C."/>
            <person name="Suvorov A."/>
            <person name="Silva C.J."/>
            <person name="Stanger-Hall K.F."/>
            <person name="Hall D.W."/>
            <person name="Schmitz R.J."/>
            <person name="Nelson D.R."/>
            <person name="Lewis S.M."/>
            <person name="Shigenobu S."/>
            <person name="Bybee S.M."/>
            <person name="Larracuente A.M."/>
            <person name="Oba Y."/>
            <person name="Weng J.K."/>
        </authorList>
    </citation>
    <scope>NUCLEOTIDE SEQUENCE [LARGE SCALE GENOMIC DNA]</scope>
    <source>
        <strain evidence="1">1611_PpyrPB1</strain>
        <tissue evidence="1">Whole body</tissue>
    </source>
</reference>
<evidence type="ECO:0000313" key="1">
    <source>
        <dbReference type="EMBL" id="KAB0796478.1"/>
    </source>
</evidence>
<gene>
    <name evidence="1" type="ORF">PPYR_10539</name>
</gene>
<dbReference type="Proteomes" id="UP000327044">
    <property type="component" value="Unassembled WGS sequence"/>
</dbReference>
<proteinExistence type="predicted"/>
<name>A0A5N4AGY8_PHOPY</name>
<keyword evidence="2" id="KW-1185">Reference proteome</keyword>
<dbReference type="AlphaFoldDB" id="A0A5N4AGY8"/>
<accession>A0A5N4AGY8</accession>
<organism evidence="1 2">
    <name type="scientific">Photinus pyralis</name>
    <name type="common">Common eastern firefly</name>
    <name type="synonym">Lampyris pyralis</name>
    <dbReference type="NCBI Taxonomy" id="7054"/>
    <lineage>
        <taxon>Eukaryota</taxon>
        <taxon>Metazoa</taxon>
        <taxon>Ecdysozoa</taxon>
        <taxon>Arthropoda</taxon>
        <taxon>Hexapoda</taxon>
        <taxon>Insecta</taxon>
        <taxon>Pterygota</taxon>
        <taxon>Neoptera</taxon>
        <taxon>Endopterygota</taxon>
        <taxon>Coleoptera</taxon>
        <taxon>Polyphaga</taxon>
        <taxon>Elateriformia</taxon>
        <taxon>Elateroidea</taxon>
        <taxon>Lampyridae</taxon>
        <taxon>Lampyrinae</taxon>
        <taxon>Photinus</taxon>
    </lineage>
</organism>
<protein>
    <submittedName>
        <fullName evidence="1">Uncharacterized protein</fullName>
    </submittedName>
</protein>
<feature type="non-terminal residue" evidence="1">
    <location>
        <position position="1"/>
    </location>
</feature>
<dbReference type="EMBL" id="VVIM01000007">
    <property type="protein sequence ID" value="KAB0796478.1"/>
    <property type="molecule type" value="Genomic_DNA"/>
</dbReference>
<sequence>FQEWCAQNNAFNISENVLITYFEMLRKKKSSPSLWSTYSMIKSCLNIKKDVGISKYAKLEAFVKRLSEGYVPKKSRMIENNDINQFIERADDKTYLAIKVSSFIDQFSLQ</sequence>
<comment type="caution">
    <text evidence="1">The sequence shown here is derived from an EMBL/GenBank/DDBJ whole genome shotgun (WGS) entry which is preliminary data.</text>
</comment>
<evidence type="ECO:0000313" key="2">
    <source>
        <dbReference type="Proteomes" id="UP000327044"/>
    </source>
</evidence>